<dbReference type="Gene3D" id="3.30.1490.70">
    <property type="match status" value="1"/>
</dbReference>
<protein>
    <recommendedName>
        <fullName evidence="2">DNA ligase (ATP)</fullName>
    </recommendedName>
</protein>
<proteinExistence type="predicted"/>
<organism evidence="1">
    <name type="scientific">hydrothermal vent metagenome</name>
    <dbReference type="NCBI Taxonomy" id="652676"/>
    <lineage>
        <taxon>unclassified sequences</taxon>
        <taxon>metagenomes</taxon>
        <taxon>ecological metagenomes</taxon>
    </lineage>
</organism>
<dbReference type="SUPFAM" id="SSF56091">
    <property type="entry name" value="DNA ligase/mRNA capping enzyme, catalytic domain"/>
    <property type="match status" value="1"/>
</dbReference>
<evidence type="ECO:0000313" key="1">
    <source>
        <dbReference type="EMBL" id="VAW41106.1"/>
    </source>
</evidence>
<dbReference type="AlphaFoldDB" id="A0A3B0W969"/>
<dbReference type="EMBL" id="UOEX01000371">
    <property type="protein sequence ID" value="VAW41106.1"/>
    <property type="molecule type" value="Genomic_DNA"/>
</dbReference>
<reference evidence="1" key="1">
    <citation type="submission" date="2018-06" db="EMBL/GenBank/DDBJ databases">
        <authorList>
            <person name="Zhirakovskaya E."/>
        </authorList>
    </citation>
    <scope>NUCLEOTIDE SEQUENCE</scope>
</reference>
<name>A0A3B0W969_9ZZZZ</name>
<gene>
    <name evidence="1" type="ORF">MNBD_DELTA03-1469</name>
</gene>
<accession>A0A3B0W969</accession>
<evidence type="ECO:0008006" key="2">
    <source>
        <dbReference type="Google" id="ProtNLM"/>
    </source>
</evidence>
<feature type="non-terminal residue" evidence="1">
    <location>
        <position position="93"/>
    </location>
</feature>
<sequence length="93" mass="10131">MIKNKVNIIWGIICLLGLLCFLPPSALATTTEVMLPKVYKGNIDVSGWLLSEKLDGVRGYWTGTALLSKHGIAFHPPKAFTHGLPPFAIEGEI</sequence>